<dbReference type="AlphaFoldDB" id="A0A329RWY4"/>
<dbReference type="EMBL" id="MJFZ01000447">
    <property type="protein sequence ID" value="RAW29124.1"/>
    <property type="molecule type" value="Genomic_DNA"/>
</dbReference>
<protein>
    <recommendedName>
        <fullName evidence="3">RxLR effector protein</fullName>
    </recommendedName>
</protein>
<dbReference type="OrthoDB" id="127819at2759"/>
<dbReference type="Proteomes" id="UP000251314">
    <property type="component" value="Unassembled WGS sequence"/>
</dbReference>
<accession>A0A329RWY4</accession>
<gene>
    <name evidence="1" type="ORF">PC110_g14519</name>
</gene>
<keyword evidence="2" id="KW-1185">Reference proteome</keyword>
<evidence type="ECO:0000313" key="2">
    <source>
        <dbReference type="Proteomes" id="UP000251314"/>
    </source>
</evidence>
<reference evidence="1 2" key="1">
    <citation type="submission" date="2018-01" db="EMBL/GenBank/DDBJ databases">
        <title>Draft genome of the strawberry crown rot pathogen Phytophthora cactorum.</title>
        <authorList>
            <person name="Armitage A.D."/>
            <person name="Lysoe E."/>
            <person name="Nellist C.F."/>
            <person name="Harrison R.J."/>
            <person name="Brurberg M.B."/>
        </authorList>
    </citation>
    <scope>NUCLEOTIDE SEQUENCE [LARGE SCALE GENOMIC DNA]</scope>
    <source>
        <strain evidence="1 2">10300</strain>
    </source>
</reference>
<organism evidence="1 2">
    <name type="scientific">Phytophthora cactorum</name>
    <dbReference type="NCBI Taxonomy" id="29920"/>
    <lineage>
        <taxon>Eukaryota</taxon>
        <taxon>Sar</taxon>
        <taxon>Stramenopiles</taxon>
        <taxon>Oomycota</taxon>
        <taxon>Peronosporomycetes</taxon>
        <taxon>Peronosporales</taxon>
        <taxon>Peronosporaceae</taxon>
        <taxon>Phytophthora</taxon>
    </lineage>
</organism>
<name>A0A329RWY4_9STRA</name>
<comment type="caution">
    <text evidence="1">The sequence shown here is derived from an EMBL/GenBank/DDBJ whole genome shotgun (WGS) entry which is preliminary data.</text>
</comment>
<evidence type="ECO:0008006" key="3">
    <source>
        <dbReference type="Google" id="ProtNLM"/>
    </source>
</evidence>
<dbReference type="VEuPathDB" id="FungiDB:PC110_g14519"/>
<proteinExistence type="predicted"/>
<evidence type="ECO:0000313" key="1">
    <source>
        <dbReference type="EMBL" id="RAW29124.1"/>
    </source>
</evidence>
<sequence>MKDQTTKALAMKLQSQRFEDWKHSNTDPLKVFAFLKLDKHDILTNPGLTSWFNYLDDFNARKPSQGMTRMEALSNGLNDRGLAKVLEAGMQGRGKTKAIATKLEKQLFAEWETKQYAPDRIFQAVGLKNFYGGATEPILSDPALKFWVRYMNEFNTKHPDKRTTIFETLRKNYGDEALVGMLVATKKAPKTKTAAKSLESQLLRKWLRDGLQPKEVVLWMNKDKSGEILNTYTRLFQAKWPNSA</sequence>